<organism evidence="10 11">
    <name type="scientific">Apiospora saccharicola</name>
    <dbReference type="NCBI Taxonomy" id="335842"/>
    <lineage>
        <taxon>Eukaryota</taxon>
        <taxon>Fungi</taxon>
        <taxon>Dikarya</taxon>
        <taxon>Ascomycota</taxon>
        <taxon>Pezizomycotina</taxon>
        <taxon>Sordariomycetes</taxon>
        <taxon>Xylariomycetidae</taxon>
        <taxon>Amphisphaeriales</taxon>
        <taxon>Apiosporaceae</taxon>
        <taxon>Apiospora</taxon>
    </lineage>
</organism>
<protein>
    <submittedName>
        <fullName evidence="10">Sir2 family domain-containing protein</fullName>
    </submittedName>
</protein>
<dbReference type="PROSITE" id="PS50305">
    <property type="entry name" value="SIRTUIN"/>
    <property type="match status" value="1"/>
</dbReference>
<feature type="domain" description="Deacetylase sirtuin-type" evidence="9">
    <location>
        <begin position="16"/>
        <end position="278"/>
    </location>
</feature>
<dbReference type="CDD" id="cd01408">
    <property type="entry name" value="SIRT1"/>
    <property type="match status" value="1"/>
</dbReference>
<comment type="caution">
    <text evidence="10">The sequence shown here is derived from an EMBL/GenBank/DDBJ whole genome shotgun (WGS) entry which is preliminary data.</text>
</comment>
<evidence type="ECO:0000256" key="6">
    <source>
        <dbReference type="ARBA" id="ARBA00023027"/>
    </source>
</evidence>
<dbReference type="Gene3D" id="3.40.50.1220">
    <property type="entry name" value="TPP-binding domain"/>
    <property type="match status" value="1"/>
</dbReference>
<evidence type="ECO:0000259" key="9">
    <source>
        <dbReference type="PROSITE" id="PS50305"/>
    </source>
</evidence>
<keyword evidence="4 7" id="KW-0479">Metal-binding</keyword>
<keyword evidence="11" id="KW-1185">Reference proteome</keyword>
<keyword evidence="5 7" id="KW-0862">Zinc</keyword>
<sequence>MGNENSTLIDPDTPTQTLKDRSLRAVADHIRNGGGKRIVVLTGAGISTAAGIPDFRSPKTGLYHNLARLKLPHAEAVFEISYFRENPYPFYMLAKELYPGKFHPTISHAFIGLLAKRKILRMLFTQNIDCLERRAGVPGDLVVEAHGSFASQSCIDCKAPFPGEEMAPFIEKGEPPRCKEAGCGGLVKPDIVFFGEQLPSAFFDNRHVPEEGDLVLILGTSLTVHPFASLPDMALEPTPRVLFNKERVGTLGHRADDVICLGDCDSGVRKLADELGWRDELEKLWRGMVGDEEADRQLQQTNVEQEMDEDMERLVQDVADKLDISGPPADEDHTANEDGQAGLTEEAPTVAAAEEKAGTESTPAVSKEDSEEKATHPESSEGGVPAKDPLGDRGDAAAVAGATSPPGGSSSIPQEVRPEVEDAAKSTPSEDTSSELPTKPAASHVMKT</sequence>
<dbReference type="EMBL" id="JAQQWM010000003">
    <property type="protein sequence ID" value="KAK8071765.1"/>
    <property type="molecule type" value="Genomic_DNA"/>
</dbReference>
<dbReference type="SUPFAM" id="SSF52467">
    <property type="entry name" value="DHS-like NAD/FAD-binding domain"/>
    <property type="match status" value="1"/>
</dbReference>
<dbReference type="PANTHER" id="PTHR11085">
    <property type="entry name" value="NAD-DEPENDENT PROTEIN DEACYLASE SIRTUIN-5, MITOCHONDRIAL-RELATED"/>
    <property type="match status" value="1"/>
</dbReference>
<evidence type="ECO:0000313" key="10">
    <source>
        <dbReference type="EMBL" id="KAK8071765.1"/>
    </source>
</evidence>
<dbReference type="InterPro" id="IPR029035">
    <property type="entry name" value="DHS-like_NAD/FAD-binding_dom"/>
</dbReference>
<keyword evidence="3" id="KW-0808">Transferase</keyword>
<keyword evidence="6" id="KW-0520">NAD</keyword>
<feature type="binding site" evidence="7">
    <location>
        <position position="183"/>
    </location>
    <ligand>
        <name>Zn(2+)</name>
        <dbReference type="ChEBI" id="CHEBI:29105"/>
    </ligand>
</feature>
<evidence type="ECO:0000256" key="8">
    <source>
        <dbReference type="SAM" id="MobiDB-lite"/>
    </source>
</evidence>
<name>A0ABR1VNI2_9PEZI</name>
<dbReference type="InterPro" id="IPR003000">
    <property type="entry name" value="Sirtuin"/>
</dbReference>
<evidence type="ECO:0000256" key="2">
    <source>
        <dbReference type="ARBA" id="ARBA00006924"/>
    </source>
</evidence>
<dbReference type="InterPro" id="IPR050134">
    <property type="entry name" value="NAD-dep_sirtuin_deacylases"/>
</dbReference>
<evidence type="ECO:0000256" key="5">
    <source>
        <dbReference type="ARBA" id="ARBA00022833"/>
    </source>
</evidence>
<proteinExistence type="inferred from homology"/>
<feature type="compositionally biased region" description="Polar residues" evidence="8">
    <location>
        <begin position="426"/>
        <end position="436"/>
    </location>
</feature>
<feature type="region of interest" description="Disordered" evidence="8">
    <location>
        <begin position="322"/>
        <end position="341"/>
    </location>
</feature>
<feature type="binding site" evidence="7">
    <location>
        <position position="154"/>
    </location>
    <ligand>
        <name>Zn(2+)</name>
        <dbReference type="ChEBI" id="CHEBI:29105"/>
    </ligand>
</feature>
<accession>A0ABR1VNI2</accession>
<dbReference type="Proteomes" id="UP001446871">
    <property type="component" value="Unassembled WGS sequence"/>
</dbReference>
<dbReference type="InterPro" id="IPR026590">
    <property type="entry name" value="Ssirtuin_cat_dom"/>
</dbReference>
<feature type="region of interest" description="Disordered" evidence="8">
    <location>
        <begin position="347"/>
        <end position="448"/>
    </location>
</feature>
<dbReference type="Gene3D" id="3.30.1600.10">
    <property type="entry name" value="SIR2/SIRT2 'Small Domain"/>
    <property type="match status" value="1"/>
</dbReference>
<comment type="similarity">
    <text evidence="2">Belongs to the sirtuin family. Class I subfamily.</text>
</comment>
<evidence type="ECO:0000256" key="3">
    <source>
        <dbReference type="ARBA" id="ARBA00022679"/>
    </source>
</evidence>
<feature type="active site" description="Proton acceptor" evidence="7">
    <location>
        <position position="146"/>
    </location>
</feature>
<gene>
    <name evidence="10" type="ORF">PG996_005113</name>
</gene>
<feature type="compositionally biased region" description="Low complexity" evidence="8">
    <location>
        <begin position="396"/>
        <end position="411"/>
    </location>
</feature>
<feature type="binding site" evidence="7">
    <location>
        <position position="178"/>
    </location>
    <ligand>
        <name>Zn(2+)</name>
        <dbReference type="ChEBI" id="CHEBI:29105"/>
    </ligand>
</feature>
<dbReference type="Pfam" id="PF02146">
    <property type="entry name" value="SIR2"/>
    <property type="match status" value="1"/>
</dbReference>
<evidence type="ECO:0000256" key="4">
    <source>
        <dbReference type="ARBA" id="ARBA00022723"/>
    </source>
</evidence>
<reference evidence="10 11" key="1">
    <citation type="submission" date="2023-01" db="EMBL/GenBank/DDBJ databases">
        <title>Analysis of 21 Apiospora genomes using comparative genomics revels a genus with tremendous synthesis potential of carbohydrate active enzymes and secondary metabolites.</title>
        <authorList>
            <person name="Sorensen T."/>
        </authorList>
    </citation>
    <scope>NUCLEOTIDE SEQUENCE [LARGE SCALE GENOMIC DNA]</scope>
    <source>
        <strain evidence="10 11">CBS 83171</strain>
    </source>
</reference>
<feature type="compositionally biased region" description="Basic and acidic residues" evidence="8">
    <location>
        <begin position="366"/>
        <end position="379"/>
    </location>
</feature>
<evidence type="ECO:0000313" key="11">
    <source>
        <dbReference type="Proteomes" id="UP001446871"/>
    </source>
</evidence>
<evidence type="ECO:0000256" key="1">
    <source>
        <dbReference type="ARBA" id="ARBA00001947"/>
    </source>
</evidence>
<comment type="cofactor">
    <cofactor evidence="1">
        <name>Zn(2+)</name>
        <dbReference type="ChEBI" id="CHEBI:29105"/>
    </cofactor>
</comment>
<dbReference type="InterPro" id="IPR026591">
    <property type="entry name" value="Sirtuin_cat_small_dom_sf"/>
</dbReference>
<dbReference type="PANTHER" id="PTHR11085:SF6">
    <property type="entry name" value="NAD-DEPENDENT PROTEIN DEACETYLASE SIRTUIN-2"/>
    <property type="match status" value="1"/>
</dbReference>
<evidence type="ECO:0000256" key="7">
    <source>
        <dbReference type="PROSITE-ProRule" id="PRU00236"/>
    </source>
</evidence>
<feature type="binding site" evidence="7">
    <location>
        <position position="157"/>
    </location>
    <ligand>
        <name>Zn(2+)</name>
        <dbReference type="ChEBI" id="CHEBI:29105"/>
    </ligand>
</feature>